<reference evidence="2" key="5">
    <citation type="submission" date="2025-09" db="UniProtKB">
        <authorList>
            <consortium name="Ensembl"/>
        </authorList>
    </citation>
    <scope>IDENTIFICATION</scope>
</reference>
<keyword evidence="1" id="KW-0812">Transmembrane</keyword>
<dbReference type="InParanoid" id="A0A4W3IRG7"/>
<dbReference type="FunCoup" id="A0A4W3IRG7">
    <property type="interactions" value="227"/>
</dbReference>
<protein>
    <submittedName>
        <fullName evidence="2">Uncharacterized protein</fullName>
    </submittedName>
</protein>
<dbReference type="GO" id="GO:0005739">
    <property type="term" value="C:mitochondrion"/>
    <property type="evidence" value="ECO:0007669"/>
    <property type="project" value="InterPro"/>
</dbReference>
<dbReference type="GeneTree" id="ENSGT01150000287034"/>
<dbReference type="STRING" id="7868.ENSCMIP00000031917"/>
<reference evidence="3" key="2">
    <citation type="journal article" date="2007" name="PLoS Biol.">
        <title>Survey sequencing and comparative analysis of the elephant shark (Callorhinchus milii) genome.</title>
        <authorList>
            <person name="Venkatesh B."/>
            <person name="Kirkness E.F."/>
            <person name="Loh Y.H."/>
            <person name="Halpern A.L."/>
            <person name="Lee A.P."/>
            <person name="Johnson J."/>
            <person name="Dandona N."/>
            <person name="Viswanathan L.D."/>
            <person name="Tay A."/>
            <person name="Venter J.C."/>
            <person name="Strausberg R.L."/>
            <person name="Brenner S."/>
        </authorList>
    </citation>
    <scope>NUCLEOTIDE SEQUENCE [LARGE SCALE GENOMIC DNA]</scope>
</reference>
<dbReference type="PANTHER" id="PTHR15233:SF1">
    <property type="entry name" value="ATP SYNTHASE SUBUNIT ATP5MJ, MITOCHONDRIAL"/>
    <property type="match status" value="1"/>
</dbReference>
<reference evidence="3" key="1">
    <citation type="journal article" date="2006" name="Science">
        <title>Ancient noncoding elements conserved in the human genome.</title>
        <authorList>
            <person name="Venkatesh B."/>
            <person name="Kirkness E.F."/>
            <person name="Loh Y.H."/>
            <person name="Halpern A.L."/>
            <person name="Lee A.P."/>
            <person name="Johnson J."/>
            <person name="Dandona N."/>
            <person name="Viswanathan L.D."/>
            <person name="Tay A."/>
            <person name="Venter J.C."/>
            <person name="Strausberg R.L."/>
            <person name="Brenner S."/>
        </authorList>
    </citation>
    <scope>NUCLEOTIDE SEQUENCE [LARGE SCALE GENOMIC DNA]</scope>
</reference>
<keyword evidence="3" id="KW-1185">Reference proteome</keyword>
<keyword evidence="1" id="KW-0472">Membrane</keyword>
<dbReference type="Proteomes" id="UP000314986">
    <property type="component" value="Unassembled WGS sequence"/>
</dbReference>
<gene>
    <name evidence="2" type="primary">atp5mj</name>
</gene>
<reference evidence="2" key="4">
    <citation type="submission" date="2025-08" db="UniProtKB">
        <authorList>
            <consortium name="Ensembl"/>
        </authorList>
    </citation>
    <scope>IDENTIFICATION</scope>
</reference>
<dbReference type="AlphaFoldDB" id="A0A4W3IRG7"/>
<dbReference type="PANTHER" id="PTHR15233">
    <property type="entry name" value="MITOCHONDRIAL PROTEOLIPID"/>
    <property type="match status" value="1"/>
</dbReference>
<sequence>MVSRAISEWWTRMKPYYTRAYPEIWPGIAIMTFLYYKLSYGGKKAVKSSKYLLFLTFHCIYEMHYCCEHPQSNL</sequence>
<organism evidence="2 3">
    <name type="scientific">Callorhinchus milii</name>
    <name type="common">Ghost shark</name>
    <dbReference type="NCBI Taxonomy" id="7868"/>
    <lineage>
        <taxon>Eukaryota</taxon>
        <taxon>Metazoa</taxon>
        <taxon>Chordata</taxon>
        <taxon>Craniata</taxon>
        <taxon>Vertebrata</taxon>
        <taxon>Chondrichthyes</taxon>
        <taxon>Holocephali</taxon>
        <taxon>Chimaeriformes</taxon>
        <taxon>Callorhinchidae</taxon>
        <taxon>Callorhinchus</taxon>
    </lineage>
</organism>
<dbReference type="Ensembl" id="ENSCMIT00000032404.1">
    <property type="protein sequence ID" value="ENSCMIP00000031917.1"/>
    <property type="gene ID" value="ENSCMIG00000013653.1"/>
</dbReference>
<name>A0A4W3IRG7_CALMI</name>
<feature type="transmembrane region" description="Helical" evidence="1">
    <location>
        <begin position="20"/>
        <end position="38"/>
    </location>
</feature>
<evidence type="ECO:0000256" key="1">
    <source>
        <dbReference type="SAM" id="Phobius"/>
    </source>
</evidence>
<evidence type="ECO:0000313" key="2">
    <source>
        <dbReference type="Ensembl" id="ENSCMIP00000031917.1"/>
    </source>
</evidence>
<dbReference type="Pfam" id="PF08039">
    <property type="entry name" value="Mit_proteolip"/>
    <property type="match status" value="1"/>
</dbReference>
<reference evidence="3" key="3">
    <citation type="journal article" date="2014" name="Nature">
        <title>Elephant shark genome provides unique insights into gnathostome evolution.</title>
        <authorList>
            <consortium name="International Elephant Shark Genome Sequencing Consortium"/>
            <person name="Venkatesh B."/>
            <person name="Lee A.P."/>
            <person name="Ravi V."/>
            <person name="Maurya A.K."/>
            <person name="Lian M.M."/>
            <person name="Swann J.B."/>
            <person name="Ohta Y."/>
            <person name="Flajnik M.F."/>
            <person name="Sutoh Y."/>
            <person name="Kasahara M."/>
            <person name="Hoon S."/>
            <person name="Gangu V."/>
            <person name="Roy S.W."/>
            <person name="Irimia M."/>
            <person name="Korzh V."/>
            <person name="Kondrychyn I."/>
            <person name="Lim Z.W."/>
            <person name="Tay B.H."/>
            <person name="Tohari S."/>
            <person name="Kong K.W."/>
            <person name="Ho S."/>
            <person name="Lorente-Galdos B."/>
            <person name="Quilez J."/>
            <person name="Marques-Bonet T."/>
            <person name="Raney B.J."/>
            <person name="Ingham P.W."/>
            <person name="Tay A."/>
            <person name="Hillier L.W."/>
            <person name="Minx P."/>
            <person name="Boehm T."/>
            <person name="Wilson R.K."/>
            <person name="Brenner S."/>
            <person name="Warren W.C."/>
        </authorList>
    </citation>
    <scope>NUCLEOTIDE SEQUENCE [LARGE SCALE GENOMIC DNA]</scope>
</reference>
<dbReference type="InterPro" id="IPR012574">
    <property type="entry name" value="ATP5MJ"/>
</dbReference>
<evidence type="ECO:0000313" key="3">
    <source>
        <dbReference type="Proteomes" id="UP000314986"/>
    </source>
</evidence>
<proteinExistence type="predicted"/>
<accession>A0A4W3IRG7</accession>
<keyword evidence="1" id="KW-1133">Transmembrane helix</keyword>